<proteinExistence type="predicted"/>
<evidence type="ECO:0000313" key="1">
    <source>
        <dbReference type="EMBL" id="QEQ94977.1"/>
    </source>
</evidence>
<accession>A0A5J6DAZ4</accession>
<organism evidence="1 2">
    <name type="scientific">Erwinia phage pEp_SNUABM_01</name>
    <dbReference type="NCBI Taxonomy" id="2601643"/>
    <lineage>
        <taxon>Viruses</taxon>
        <taxon>Duplodnaviria</taxon>
        <taxon>Heunggongvirae</taxon>
        <taxon>Uroviricota</taxon>
        <taxon>Caudoviricetes</taxon>
        <taxon>Vequintavirinae</taxon>
        <taxon>Henunavirus</taxon>
        <taxon>Henunavirus SNUABM01</taxon>
    </lineage>
</organism>
<dbReference type="Proteomes" id="UP000326545">
    <property type="component" value="Segment"/>
</dbReference>
<gene>
    <name evidence="1" type="ORF">pEpSNUABM01_151</name>
</gene>
<dbReference type="EMBL" id="MN184887">
    <property type="protein sequence ID" value="QEQ94977.1"/>
    <property type="molecule type" value="Genomic_DNA"/>
</dbReference>
<protein>
    <submittedName>
        <fullName evidence="1">Putative exodeoxyribonuclease</fullName>
    </submittedName>
</protein>
<evidence type="ECO:0000313" key="2">
    <source>
        <dbReference type="Proteomes" id="UP000326545"/>
    </source>
</evidence>
<reference evidence="1 2" key="1">
    <citation type="submission" date="2019-07" db="EMBL/GenBank/DDBJ databases">
        <title>Complete genome sequence of bacteriophages infecting Erwinia pyrifoliae.</title>
        <authorList>
            <person name="Kim S.G."/>
            <person name="Park S.C."/>
        </authorList>
    </citation>
    <scope>NUCLEOTIDE SEQUENCE [LARGE SCALE GENOMIC DNA]</scope>
</reference>
<sequence length="373" mass="42679">MGYPYDEKWKDKVTDDCLVVLDLDQTCFVSAAGAEKRTIKATHIASGREKIFKNRTEFWGTQKKVVGGWLKDQNINREAKAKAAGREFTPWGRDDFTIEDIQTPEPVEHCLHILKTKINAMFEHLGMSDNAGLGVLGGTGNFRLLLPAPEIYKGNREDTLRPLLLQETREYVQRRYNAKVIDQMEADDYLSILAYEGWEHYKATGKFNRLIVSFDKDQKGNPGLIFDSMRDGEEKTWKHPIPMIIDDSMGEIWMEGSKVKGWGKKFFGYQMLCGDSSDNIKPYQCFDIAGRFGDTAAFKLIGHITDEKEMWQIIVNQYKTWFPAGVEFTSWDGTDKKMSAGQWASIIFQMVYMKRTPNDKTTLGSELKRLGVV</sequence>
<name>A0A5J6DAZ4_9CAUD</name>
<keyword evidence="2" id="KW-1185">Reference proteome</keyword>